<evidence type="ECO:0000256" key="2">
    <source>
        <dbReference type="SAM" id="SignalP"/>
    </source>
</evidence>
<comment type="caution">
    <text evidence="3">The sequence shown here is derived from an EMBL/GenBank/DDBJ whole genome shotgun (WGS) entry which is preliminary data.</text>
</comment>
<dbReference type="AlphaFoldDB" id="A0A2G9HMM8"/>
<evidence type="ECO:0000313" key="4">
    <source>
        <dbReference type="Proteomes" id="UP000231279"/>
    </source>
</evidence>
<sequence length="59" mass="5910">MDMRKIAYAALVAAASLTVVVATTEAPAPAPASDAIAALPMVGSIVGASILSFFALHMH</sequence>
<evidence type="ECO:0008006" key="5">
    <source>
        <dbReference type="Google" id="ProtNLM"/>
    </source>
</evidence>
<dbReference type="Proteomes" id="UP000231279">
    <property type="component" value="Unassembled WGS sequence"/>
</dbReference>
<dbReference type="PANTHER" id="PTHR34672:SF2">
    <property type="entry name" value="ARABINOGALACTAN PROTEIN 23"/>
    <property type="match status" value="1"/>
</dbReference>
<keyword evidence="1" id="KW-0472">Membrane</keyword>
<organism evidence="3 4">
    <name type="scientific">Handroanthus impetiginosus</name>
    <dbReference type="NCBI Taxonomy" id="429701"/>
    <lineage>
        <taxon>Eukaryota</taxon>
        <taxon>Viridiplantae</taxon>
        <taxon>Streptophyta</taxon>
        <taxon>Embryophyta</taxon>
        <taxon>Tracheophyta</taxon>
        <taxon>Spermatophyta</taxon>
        <taxon>Magnoliopsida</taxon>
        <taxon>eudicotyledons</taxon>
        <taxon>Gunneridae</taxon>
        <taxon>Pentapetalae</taxon>
        <taxon>asterids</taxon>
        <taxon>lamiids</taxon>
        <taxon>Lamiales</taxon>
        <taxon>Bignoniaceae</taxon>
        <taxon>Crescentiina</taxon>
        <taxon>Tabebuia alliance</taxon>
        <taxon>Handroanthus</taxon>
    </lineage>
</organism>
<dbReference type="InterPro" id="IPR044702">
    <property type="entry name" value="AGP23/40"/>
</dbReference>
<feature type="transmembrane region" description="Helical" evidence="1">
    <location>
        <begin position="38"/>
        <end position="56"/>
    </location>
</feature>
<dbReference type="PANTHER" id="PTHR34672">
    <property type="entry name" value="POLLEN-SPECIFIC ARABINOGALACTA PROTEIN BAN102"/>
    <property type="match status" value="1"/>
</dbReference>
<gene>
    <name evidence="3" type="ORF">CDL12_08557</name>
</gene>
<reference evidence="4" key="1">
    <citation type="journal article" date="2018" name="Gigascience">
        <title>Genome assembly of the Pink Ipe (Handroanthus impetiginosus, Bignoniaceae), a highly valued, ecologically keystone Neotropical timber forest tree.</title>
        <authorList>
            <person name="Silva-Junior O.B."/>
            <person name="Grattapaglia D."/>
            <person name="Novaes E."/>
            <person name="Collevatti R.G."/>
        </authorList>
    </citation>
    <scope>NUCLEOTIDE SEQUENCE [LARGE SCALE GENOMIC DNA]</scope>
    <source>
        <strain evidence="4">cv. UFG-1</strain>
    </source>
</reference>
<keyword evidence="4" id="KW-1185">Reference proteome</keyword>
<dbReference type="EMBL" id="NKXS01001401">
    <property type="protein sequence ID" value="PIN18771.1"/>
    <property type="molecule type" value="Genomic_DNA"/>
</dbReference>
<keyword evidence="2" id="KW-0732">Signal</keyword>
<proteinExistence type="predicted"/>
<evidence type="ECO:0000313" key="3">
    <source>
        <dbReference type="EMBL" id="PIN18771.1"/>
    </source>
</evidence>
<accession>A0A2G9HMM8</accession>
<keyword evidence="1" id="KW-0812">Transmembrane</keyword>
<feature type="signal peptide" evidence="2">
    <location>
        <begin position="1"/>
        <end position="22"/>
    </location>
</feature>
<keyword evidence="1" id="KW-1133">Transmembrane helix</keyword>
<feature type="chain" id="PRO_5013701569" description="Arabinogalactan peptide 23-like" evidence="2">
    <location>
        <begin position="23"/>
        <end position="59"/>
    </location>
</feature>
<evidence type="ECO:0000256" key="1">
    <source>
        <dbReference type="SAM" id="Phobius"/>
    </source>
</evidence>
<protein>
    <recommendedName>
        <fullName evidence="5">Arabinogalactan peptide 23-like</fullName>
    </recommendedName>
</protein>
<name>A0A2G9HMM8_9LAMI</name>